<gene>
    <name evidence="1" type="ORF">L2E82_06446</name>
</gene>
<dbReference type="EMBL" id="CM042009">
    <property type="protein sequence ID" value="KAI3792563.1"/>
    <property type="molecule type" value="Genomic_DNA"/>
</dbReference>
<name>A0ACB9H9K8_CICIN</name>
<reference evidence="1 2" key="2">
    <citation type="journal article" date="2022" name="Mol. Ecol. Resour.">
        <title>The genomes of chicory, endive, great burdock and yacon provide insights into Asteraceae paleo-polyploidization history and plant inulin production.</title>
        <authorList>
            <person name="Fan W."/>
            <person name="Wang S."/>
            <person name="Wang H."/>
            <person name="Wang A."/>
            <person name="Jiang F."/>
            <person name="Liu H."/>
            <person name="Zhao H."/>
            <person name="Xu D."/>
            <person name="Zhang Y."/>
        </authorList>
    </citation>
    <scope>NUCLEOTIDE SEQUENCE [LARGE SCALE GENOMIC DNA]</scope>
    <source>
        <strain evidence="2">cv. Punajuju</strain>
        <tissue evidence="1">Leaves</tissue>
    </source>
</reference>
<comment type="caution">
    <text evidence="1">The sequence shown here is derived from an EMBL/GenBank/DDBJ whole genome shotgun (WGS) entry which is preliminary data.</text>
</comment>
<evidence type="ECO:0000313" key="2">
    <source>
        <dbReference type="Proteomes" id="UP001055811"/>
    </source>
</evidence>
<reference evidence="2" key="1">
    <citation type="journal article" date="2022" name="Mol. Ecol. Resour.">
        <title>The genomes of chicory, endive, great burdock and yacon provide insights into Asteraceae palaeo-polyploidization history and plant inulin production.</title>
        <authorList>
            <person name="Fan W."/>
            <person name="Wang S."/>
            <person name="Wang H."/>
            <person name="Wang A."/>
            <person name="Jiang F."/>
            <person name="Liu H."/>
            <person name="Zhao H."/>
            <person name="Xu D."/>
            <person name="Zhang Y."/>
        </authorList>
    </citation>
    <scope>NUCLEOTIDE SEQUENCE [LARGE SCALE GENOMIC DNA]</scope>
    <source>
        <strain evidence="2">cv. Punajuju</strain>
    </source>
</reference>
<protein>
    <submittedName>
        <fullName evidence="1">Uncharacterized protein</fullName>
    </submittedName>
</protein>
<proteinExistence type="predicted"/>
<evidence type="ECO:0000313" key="1">
    <source>
        <dbReference type="EMBL" id="KAI3792563.1"/>
    </source>
</evidence>
<keyword evidence="2" id="KW-1185">Reference proteome</keyword>
<accession>A0ACB9H9K8</accession>
<organism evidence="1 2">
    <name type="scientific">Cichorium intybus</name>
    <name type="common">Chicory</name>
    <dbReference type="NCBI Taxonomy" id="13427"/>
    <lineage>
        <taxon>Eukaryota</taxon>
        <taxon>Viridiplantae</taxon>
        <taxon>Streptophyta</taxon>
        <taxon>Embryophyta</taxon>
        <taxon>Tracheophyta</taxon>
        <taxon>Spermatophyta</taxon>
        <taxon>Magnoliopsida</taxon>
        <taxon>eudicotyledons</taxon>
        <taxon>Gunneridae</taxon>
        <taxon>Pentapetalae</taxon>
        <taxon>asterids</taxon>
        <taxon>campanulids</taxon>
        <taxon>Asterales</taxon>
        <taxon>Asteraceae</taxon>
        <taxon>Cichorioideae</taxon>
        <taxon>Cichorieae</taxon>
        <taxon>Cichoriinae</taxon>
        <taxon>Cichorium</taxon>
    </lineage>
</organism>
<sequence>MNHQVTLPPQPPPNIKVIPNGNDGGSTPKNDDDLSTTPSSTTDSRVAKIDKLHEVVDQRFQRIRLFNHQAHPTSPTVAAEGSYHGDGLPHFKTNTDGKEEK</sequence>
<dbReference type="Proteomes" id="UP001055811">
    <property type="component" value="Linkage Group LG01"/>
</dbReference>